<evidence type="ECO:0000313" key="3">
    <source>
        <dbReference type="WBParaSite" id="Pan_g1540.t1"/>
    </source>
</evidence>
<reference evidence="2" key="1">
    <citation type="journal article" date="2013" name="Genetics">
        <title>The draft genome and transcriptome of Panagrellus redivivus are shaped by the harsh demands of a free-living lifestyle.</title>
        <authorList>
            <person name="Srinivasan J."/>
            <person name="Dillman A.R."/>
            <person name="Macchietto M.G."/>
            <person name="Heikkinen L."/>
            <person name="Lakso M."/>
            <person name="Fracchia K.M."/>
            <person name="Antoshechkin I."/>
            <person name="Mortazavi A."/>
            <person name="Wong G."/>
            <person name="Sternberg P.W."/>
        </authorList>
    </citation>
    <scope>NUCLEOTIDE SEQUENCE [LARGE SCALE GENOMIC DNA]</scope>
    <source>
        <strain evidence="2">MT8872</strain>
    </source>
</reference>
<organism evidence="2 3">
    <name type="scientific">Panagrellus redivivus</name>
    <name type="common">Microworm</name>
    <dbReference type="NCBI Taxonomy" id="6233"/>
    <lineage>
        <taxon>Eukaryota</taxon>
        <taxon>Metazoa</taxon>
        <taxon>Ecdysozoa</taxon>
        <taxon>Nematoda</taxon>
        <taxon>Chromadorea</taxon>
        <taxon>Rhabditida</taxon>
        <taxon>Tylenchina</taxon>
        <taxon>Panagrolaimomorpha</taxon>
        <taxon>Panagrolaimoidea</taxon>
        <taxon>Panagrolaimidae</taxon>
        <taxon>Panagrellus</taxon>
    </lineage>
</organism>
<dbReference type="Proteomes" id="UP000492821">
    <property type="component" value="Unassembled WGS sequence"/>
</dbReference>
<proteinExistence type="predicted"/>
<sequence>MSTALVNLSGFFYGHNEFMFVLSGFDFILGLFLSFVIVTKSKHLGYYKYYLLNQNIADLLLSIVLILGRPVALTPHYCLFLVSLELKMLKN</sequence>
<keyword evidence="1" id="KW-0472">Membrane</keyword>
<protein>
    <submittedName>
        <fullName evidence="3">7TM_GPCR_Srx domain-containing protein</fullName>
    </submittedName>
</protein>
<dbReference type="AlphaFoldDB" id="A0A7E4V1E6"/>
<keyword evidence="2" id="KW-1185">Reference proteome</keyword>
<evidence type="ECO:0000313" key="2">
    <source>
        <dbReference type="Proteomes" id="UP000492821"/>
    </source>
</evidence>
<feature type="transmembrane region" description="Helical" evidence="1">
    <location>
        <begin position="18"/>
        <end position="38"/>
    </location>
</feature>
<accession>A0A7E4V1E6</accession>
<dbReference type="WBParaSite" id="Pan_g1540.t1">
    <property type="protein sequence ID" value="Pan_g1540.t1"/>
    <property type="gene ID" value="Pan_g1540"/>
</dbReference>
<keyword evidence="1" id="KW-0812">Transmembrane</keyword>
<name>A0A7E4V1E6_PANRE</name>
<keyword evidence="1" id="KW-1133">Transmembrane helix</keyword>
<reference evidence="3" key="2">
    <citation type="submission" date="2020-10" db="UniProtKB">
        <authorList>
            <consortium name="WormBaseParasite"/>
        </authorList>
    </citation>
    <scope>IDENTIFICATION</scope>
</reference>
<evidence type="ECO:0000256" key="1">
    <source>
        <dbReference type="SAM" id="Phobius"/>
    </source>
</evidence>
<feature type="transmembrane region" description="Helical" evidence="1">
    <location>
        <begin position="59"/>
        <end position="82"/>
    </location>
</feature>